<comment type="similarity">
    <text evidence="1">Belongs to the small GTPase superfamily. Arf family.</text>
</comment>
<feature type="binding site" evidence="4">
    <location>
        <begin position="128"/>
        <end position="131"/>
    </location>
    <ligand>
        <name>GTP</name>
        <dbReference type="ChEBI" id="CHEBI:37565"/>
    </ligand>
</feature>
<feature type="binding site" evidence="5">
    <location>
        <position position="31"/>
    </location>
    <ligand>
        <name>Mg(2+)</name>
        <dbReference type="ChEBI" id="CHEBI:18420"/>
    </ligand>
</feature>
<dbReference type="GO" id="GO:0046872">
    <property type="term" value="F:metal ion binding"/>
    <property type="evidence" value="ECO:0007669"/>
    <property type="project" value="UniProtKB-KW"/>
</dbReference>
<dbReference type="InterPro" id="IPR024156">
    <property type="entry name" value="Small_GTPase_ARF"/>
</dbReference>
<dbReference type="FunFam" id="3.40.50.300:FF:000412">
    <property type="entry name" value="ADP-ribosylation factor 1"/>
    <property type="match status" value="1"/>
</dbReference>
<evidence type="ECO:0000313" key="6">
    <source>
        <dbReference type="EMBL" id="KAA8494058.1"/>
    </source>
</evidence>
<protein>
    <submittedName>
        <fullName evidence="6">ADP-ribosylation factor-like protein 5A</fullName>
    </submittedName>
</protein>
<evidence type="ECO:0000256" key="4">
    <source>
        <dbReference type="PIRSR" id="PIRSR606689-1"/>
    </source>
</evidence>
<keyword evidence="5" id="KW-0479">Metal-binding</keyword>
<dbReference type="PANTHER" id="PTHR11711">
    <property type="entry name" value="ADP RIBOSYLATION FACTOR-RELATED"/>
    <property type="match status" value="1"/>
</dbReference>
<keyword evidence="5" id="KW-0460">Magnesium</keyword>
<dbReference type="InterPro" id="IPR005225">
    <property type="entry name" value="Small_GTP-bd"/>
</dbReference>
<dbReference type="GO" id="GO:0003924">
    <property type="term" value="F:GTPase activity"/>
    <property type="evidence" value="ECO:0007669"/>
    <property type="project" value="InterPro"/>
</dbReference>
<evidence type="ECO:0000256" key="1">
    <source>
        <dbReference type="ARBA" id="ARBA00010290"/>
    </source>
</evidence>
<feature type="binding site" evidence="4">
    <location>
        <position position="72"/>
    </location>
    <ligand>
        <name>GTP</name>
        <dbReference type="ChEBI" id="CHEBI:37565"/>
    </ligand>
</feature>
<evidence type="ECO:0000313" key="7">
    <source>
        <dbReference type="Proteomes" id="UP000324585"/>
    </source>
</evidence>
<evidence type="ECO:0000256" key="5">
    <source>
        <dbReference type="PIRSR" id="PIRSR606689-2"/>
    </source>
</evidence>
<gene>
    <name evidence="6" type="ORF">FVE85_4033</name>
</gene>
<dbReference type="GO" id="GO:0030010">
    <property type="term" value="P:establishment of cell polarity"/>
    <property type="evidence" value="ECO:0007669"/>
    <property type="project" value="UniProtKB-ARBA"/>
</dbReference>
<dbReference type="Pfam" id="PF00025">
    <property type="entry name" value="Arf"/>
    <property type="match status" value="1"/>
</dbReference>
<dbReference type="SUPFAM" id="SSF52540">
    <property type="entry name" value="P-loop containing nucleoside triphosphate hydrolases"/>
    <property type="match status" value="1"/>
</dbReference>
<proteinExistence type="inferred from homology"/>
<accession>A0A5J4YRY1</accession>
<feature type="binding site" evidence="5">
    <location>
        <position position="50"/>
    </location>
    <ligand>
        <name>Mg(2+)</name>
        <dbReference type="ChEBI" id="CHEBI:18420"/>
    </ligand>
</feature>
<dbReference type="InterPro" id="IPR006689">
    <property type="entry name" value="Small_GTPase_ARF/SAR"/>
</dbReference>
<dbReference type="NCBIfam" id="TIGR00231">
    <property type="entry name" value="small_GTP"/>
    <property type="match status" value="1"/>
</dbReference>
<comment type="caution">
    <text evidence="6">The sequence shown here is derived from an EMBL/GenBank/DDBJ whole genome shotgun (WGS) entry which is preliminary data.</text>
</comment>
<dbReference type="SMART" id="SM00177">
    <property type="entry name" value="ARF"/>
    <property type="match status" value="1"/>
</dbReference>
<dbReference type="OMA" id="FTCWDLG"/>
<organism evidence="6 7">
    <name type="scientific">Porphyridium purpureum</name>
    <name type="common">Red alga</name>
    <name type="synonym">Porphyridium cruentum</name>
    <dbReference type="NCBI Taxonomy" id="35688"/>
    <lineage>
        <taxon>Eukaryota</taxon>
        <taxon>Rhodophyta</taxon>
        <taxon>Bangiophyceae</taxon>
        <taxon>Porphyridiales</taxon>
        <taxon>Porphyridiaceae</taxon>
        <taxon>Porphyridium</taxon>
    </lineage>
</organism>
<dbReference type="AlphaFoldDB" id="A0A5J4YRY1"/>
<dbReference type="OrthoDB" id="2011769at2759"/>
<name>A0A5J4YRY1_PORPP</name>
<dbReference type="GO" id="GO:0005525">
    <property type="term" value="F:GTP binding"/>
    <property type="evidence" value="ECO:0007669"/>
    <property type="project" value="UniProtKB-KW"/>
</dbReference>
<sequence>MGIVLSALLRGLSPWREYKICMVGLDNAGKTSILYRMSLGLSELVRTYPTIGSNVEQLEIKNVRLRVWDLGGQEDLRNTWSLHFMDTKALIMVVDSTDFERVDLAREELHRVLESEELQEAAVLVFANKQDQRNCMGIAELTDALRLDRITTQKWRIQPSSAVSGEGLKEGFAWIVESLRGT</sequence>
<keyword evidence="7" id="KW-1185">Reference proteome</keyword>
<evidence type="ECO:0000256" key="2">
    <source>
        <dbReference type="ARBA" id="ARBA00022741"/>
    </source>
</evidence>
<reference evidence="7" key="1">
    <citation type="journal article" date="2019" name="Nat. Commun.">
        <title>Expansion of phycobilisome linker gene families in mesophilic red algae.</title>
        <authorList>
            <person name="Lee J."/>
            <person name="Kim D."/>
            <person name="Bhattacharya D."/>
            <person name="Yoon H.S."/>
        </authorList>
    </citation>
    <scope>NUCLEOTIDE SEQUENCE [LARGE SCALE GENOMIC DNA]</scope>
    <source>
        <strain evidence="7">CCMP 1328</strain>
    </source>
</reference>
<dbReference type="SMART" id="SM00178">
    <property type="entry name" value="SAR"/>
    <property type="match status" value="1"/>
</dbReference>
<dbReference type="Gene3D" id="3.40.50.300">
    <property type="entry name" value="P-loop containing nucleotide triphosphate hydrolases"/>
    <property type="match status" value="1"/>
</dbReference>
<dbReference type="InterPro" id="IPR027417">
    <property type="entry name" value="P-loop_NTPase"/>
</dbReference>
<dbReference type="PROSITE" id="PS51417">
    <property type="entry name" value="ARF"/>
    <property type="match status" value="1"/>
</dbReference>
<feature type="binding site" evidence="4">
    <location>
        <begin position="24"/>
        <end position="31"/>
    </location>
    <ligand>
        <name>GTP</name>
        <dbReference type="ChEBI" id="CHEBI:37565"/>
    </ligand>
</feature>
<dbReference type="EMBL" id="VRMN01000005">
    <property type="protein sequence ID" value="KAA8494058.1"/>
    <property type="molecule type" value="Genomic_DNA"/>
</dbReference>
<keyword evidence="2 4" id="KW-0547">Nucleotide-binding</keyword>
<dbReference type="PRINTS" id="PR00449">
    <property type="entry name" value="RASTRNSFRMNG"/>
</dbReference>
<dbReference type="Proteomes" id="UP000324585">
    <property type="component" value="Unassembled WGS sequence"/>
</dbReference>
<evidence type="ECO:0000256" key="3">
    <source>
        <dbReference type="ARBA" id="ARBA00023134"/>
    </source>
</evidence>
<keyword evidence="3 4" id="KW-0342">GTP-binding</keyword>